<evidence type="ECO:0000313" key="7">
    <source>
        <dbReference type="Proteomes" id="UP001501116"/>
    </source>
</evidence>
<dbReference type="PROSITE" id="PS51257">
    <property type="entry name" value="PROKAR_LIPOPROTEIN"/>
    <property type="match status" value="1"/>
</dbReference>
<keyword evidence="5" id="KW-0732">Signal</keyword>
<dbReference type="EMBL" id="BAAANN010000039">
    <property type="protein sequence ID" value="GAA1983977.1"/>
    <property type="molecule type" value="Genomic_DNA"/>
</dbReference>
<keyword evidence="2" id="KW-0812">Transmembrane</keyword>
<evidence type="ECO:0000256" key="5">
    <source>
        <dbReference type="SAM" id="SignalP"/>
    </source>
</evidence>
<dbReference type="RefSeq" id="WP_344429221.1">
    <property type="nucleotide sequence ID" value="NZ_BAAANN010000039.1"/>
</dbReference>
<reference evidence="7" key="1">
    <citation type="journal article" date="2019" name="Int. J. Syst. Evol. Microbiol.">
        <title>The Global Catalogue of Microorganisms (GCM) 10K type strain sequencing project: providing services to taxonomists for standard genome sequencing and annotation.</title>
        <authorList>
            <consortium name="The Broad Institute Genomics Platform"/>
            <consortium name="The Broad Institute Genome Sequencing Center for Infectious Disease"/>
            <person name="Wu L."/>
            <person name="Ma J."/>
        </authorList>
    </citation>
    <scope>NUCLEOTIDE SEQUENCE [LARGE SCALE GENOMIC DNA]</scope>
    <source>
        <strain evidence="7">JCM 14545</strain>
    </source>
</reference>
<keyword evidence="4" id="KW-0472">Membrane</keyword>
<dbReference type="PANTHER" id="PTHR30168">
    <property type="entry name" value="PUTATIVE MEMBRANE PROTEIN YPFJ"/>
    <property type="match status" value="1"/>
</dbReference>
<evidence type="ECO:0000256" key="4">
    <source>
        <dbReference type="ARBA" id="ARBA00023136"/>
    </source>
</evidence>
<sequence>MFAGGVRRPVAVVTAAVLAFGLAACGSSDDEGTVSPGTVSGLPVTHFQSGLRSGAPTPELEVKNVSKSESDQLAMATISDVSAFWDEKLPENFGGQKFEPVKQLTSYESNGPNQTTGCGDTKKQINAFYCGADDSVAWDRGVLLPSLLQKFGPMAVVVVLGHEFGHAVQYRLKDKAGITRTTPTIVKEQQADCFAGTYFRWIAEDKSKSFRVSTSEGLSQVMAAMYMIRDQAGGSATEQGAHGSAFDRTYAFQLGFEKTPKDCAGITLENTKARITEKAFAQGKDKNQKGDSRIDEDVIGTLKKSLDGAFASAGAQPPQIVADGGSCPNGPSTPPASYCQATNTVSIDLPALQALGKPTLTDEEKTEEDPGGMGDFAVFAEVASRYTQGIQKAVGASIDNVNAGLRTACLVGAWAAVTNQKGQELRLSPGDLDEAIGDLLQPTSLVAADVNGKRVDSGFARVESMRRGFMEGSPSCSQLYG</sequence>
<evidence type="ECO:0000256" key="2">
    <source>
        <dbReference type="ARBA" id="ARBA00022692"/>
    </source>
</evidence>
<accession>A0ABP5DPB0</accession>
<organism evidence="6 7">
    <name type="scientific">Amycolatopsis minnesotensis</name>
    <dbReference type="NCBI Taxonomy" id="337894"/>
    <lineage>
        <taxon>Bacteria</taxon>
        <taxon>Bacillati</taxon>
        <taxon>Actinomycetota</taxon>
        <taxon>Actinomycetes</taxon>
        <taxon>Pseudonocardiales</taxon>
        <taxon>Pseudonocardiaceae</taxon>
        <taxon>Amycolatopsis</taxon>
    </lineage>
</organism>
<name>A0ABP5DPB0_9PSEU</name>
<keyword evidence="7" id="KW-1185">Reference proteome</keyword>
<dbReference type="SUPFAM" id="SSF55486">
    <property type="entry name" value="Metalloproteases ('zincins'), catalytic domain"/>
    <property type="match status" value="1"/>
</dbReference>
<feature type="signal peptide" evidence="5">
    <location>
        <begin position="1"/>
        <end position="24"/>
    </location>
</feature>
<dbReference type="InterPro" id="IPR007343">
    <property type="entry name" value="Uncharacterised_pept_Zn_put"/>
</dbReference>
<keyword evidence="3" id="KW-1133">Transmembrane helix</keyword>
<dbReference type="Pfam" id="PF04228">
    <property type="entry name" value="Zn_peptidase"/>
    <property type="match status" value="1"/>
</dbReference>
<evidence type="ECO:0000256" key="3">
    <source>
        <dbReference type="ARBA" id="ARBA00022989"/>
    </source>
</evidence>
<proteinExistence type="predicted"/>
<comment type="subcellular location">
    <subcellularLocation>
        <location evidence="1">Membrane</location>
        <topology evidence="1">Single-pass membrane protein</topology>
    </subcellularLocation>
</comment>
<evidence type="ECO:0000313" key="6">
    <source>
        <dbReference type="EMBL" id="GAA1983977.1"/>
    </source>
</evidence>
<feature type="chain" id="PRO_5047516560" evidence="5">
    <location>
        <begin position="25"/>
        <end position="481"/>
    </location>
</feature>
<protein>
    <submittedName>
        <fullName evidence="6">Neutral zinc metallopeptidase</fullName>
    </submittedName>
</protein>
<dbReference type="Proteomes" id="UP001501116">
    <property type="component" value="Unassembled WGS sequence"/>
</dbReference>
<dbReference type="PANTHER" id="PTHR30168:SF0">
    <property type="entry name" value="INNER MEMBRANE PROTEIN"/>
    <property type="match status" value="1"/>
</dbReference>
<evidence type="ECO:0000256" key="1">
    <source>
        <dbReference type="ARBA" id="ARBA00004167"/>
    </source>
</evidence>
<comment type="caution">
    <text evidence="6">The sequence shown here is derived from an EMBL/GenBank/DDBJ whole genome shotgun (WGS) entry which is preliminary data.</text>
</comment>
<gene>
    <name evidence="6" type="ORF">GCM10009754_71500</name>
</gene>